<protein>
    <submittedName>
        <fullName evidence="1">Uncharacterized protein</fullName>
    </submittedName>
</protein>
<reference evidence="1 2" key="1">
    <citation type="journal article" date="2001" name="J. Bacteriol.">
        <title>Genome sequence and comparative analysis of the solvent-producing bacterium Clostridium acetobutylicum.</title>
        <authorList>
            <person name="Nolling J."/>
            <person name="Breton G."/>
            <person name="Omelchenko M.V."/>
            <person name="Makarova K.S."/>
            <person name="Zeng Q."/>
            <person name="Gibson R."/>
            <person name="Lee H.M."/>
            <person name="Dubois J."/>
            <person name="Qiu D."/>
            <person name="Hitti J."/>
            <person name="Wolf Y.I."/>
            <person name="Tatusov R.L."/>
            <person name="Sabathe F."/>
            <person name="Doucette-Stamm L."/>
            <person name="Soucaille P."/>
            <person name="Daly M.J."/>
            <person name="Bennett G.N."/>
            <person name="Koonin E.V."/>
            <person name="Smith D.R."/>
        </authorList>
    </citation>
    <scope>NUCLEOTIDE SEQUENCE [LARGE SCALE GENOMIC DNA]</scope>
    <source>
        <strain evidence="2">ATCC 824 / DSM 792 / JCM 1419 / LMG 5710 / VKM B-1787</strain>
    </source>
</reference>
<dbReference type="KEGG" id="cac:CA_C1502"/>
<dbReference type="RefSeq" id="WP_010964811.1">
    <property type="nucleotide sequence ID" value="NC_003030.1"/>
</dbReference>
<organism evidence="1 2">
    <name type="scientific">Clostridium acetobutylicum (strain ATCC 824 / DSM 792 / JCM 1419 / IAM 19013 / LMG 5710 / NBRC 13948 / NRRL B-527 / VKM B-1787 / 2291 / W)</name>
    <dbReference type="NCBI Taxonomy" id="272562"/>
    <lineage>
        <taxon>Bacteria</taxon>
        <taxon>Bacillati</taxon>
        <taxon>Bacillota</taxon>
        <taxon>Clostridia</taxon>
        <taxon>Eubacteriales</taxon>
        <taxon>Clostridiaceae</taxon>
        <taxon>Clostridium</taxon>
    </lineage>
</organism>
<keyword evidence="2" id="KW-1185">Reference proteome</keyword>
<evidence type="ECO:0000313" key="1">
    <source>
        <dbReference type="EMBL" id="AAK79470.1"/>
    </source>
</evidence>
<evidence type="ECO:0000313" key="2">
    <source>
        <dbReference type="Proteomes" id="UP000000814"/>
    </source>
</evidence>
<dbReference type="STRING" id="272562.CA_C1502"/>
<dbReference type="eggNOG" id="ENOG502Z8SA">
    <property type="taxonomic scope" value="Bacteria"/>
</dbReference>
<sequence length="237" mass="28093">MANIIWDKFSEDEKNEYIEFLKIFGSLSGLFKDNKEGANSRKPYLYYRNHEQLFSRVFNVEDLTRKDSAFDALAPWKGERIGIGLKTWIHTKDCTYQKVAEFNKLAPEVIEPLIKNGTPEEVIYKISELRNERIMLDKRLYRTDMDVYHFITRDDDVMNIIETSYDLIDIKSIELIKSDGKTYSFKDKLHKYKFYKSKSVLLEEFDASQGEIITKIPIQQFDDPFELIRMIKIPEQL</sequence>
<accession>Q97IY4</accession>
<gene>
    <name evidence="1" type="ordered locus">CA_C1502</name>
</gene>
<dbReference type="PATRIC" id="fig|272562.8.peg.1704"/>
<dbReference type="REBASE" id="2398">
    <property type="entry name" value="Cac824I"/>
</dbReference>
<proteinExistence type="predicted"/>
<dbReference type="AlphaFoldDB" id="Q97IY4"/>
<dbReference type="HOGENOM" id="CLU_1169036_0_0_9"/>
<name>Q97IY4_CLOAB</name>
<dbReference type="PIR" id="C97085">
    <property type="entry name" value="C97085"/>
</dbReference>
<dbReference type="OrthoDB" id="1296974at2"/>
<dbReference type="EMBL" id="AE001437">
    <property type="protein sequence ID" value="AAK79470.1"/>
    <property type="molecule type" value="Genomic_DNA"/>
</dbReference>
<dbReference type="Proteomes" id="UP000000814">
    <property type="component" value="Chromosome"/>
</dbReference>